<dbReference type="PROSITE" id="PS50048">
    <property type="entry name" value="ZN2_CY6_FUNGAL_2"/>
    <property type="match status" value="1"/>
</dbReference>
<dbReference type="PANTHER" id="PTHR35392">
    <property type="entry name" value="ZN(II)2CYS6 TRANSCRIPTION FACTOR (EUROFUNG)-RELATED-RELATED"/>
    <property type="match status" value="1"/>
</dbReference>
<dbReference type="CDD" id="cd00067">
    <property type="entry name" value="GAL4"/>
    <property type="match status" value="1"/>
</dbReference>
<organism evidence="4 5">
    <name type="scientific">Gnomoniopsis smithogilvyi</name>
    <dbReference type="NCBI Taxonomy" id="1191159"/>
    <lineage>
        <taxon>Eukaryota</taxon>
        <taxon>Fungi</taxon>
        <taxon>Dikarya</taxon>
        <taxon>Ascomycota</taxon>
        <taxon>Pezizomycotina</taxon>
        <taxon>Sordariomycetes</taxon>
        <taxon>Sordariomycetidae</taxon>
        <taxon>Diaporthales</taxon>
        <taxon>Gnomoniaceae</taxon>
        <taxon>Gnomoniopsis</taxon>
    </lineage>
</organism>
<dbReference type="GO" id="GO:0000981">
    <property type="term" value="F:DNA-binding transcription factor activity, RNA polymerase II-specific"/>
    <property type="evidence" value="ECO:0007669"/>
    <property type="project" value="InterPro"/>
</dbReference>
<evidence type="ECO:0000259" key="3">
    <source>
        <dbReference type="PROSITE" id="PS50048"/>
    </source>
</evidence>
<dbReference type="AlphaFoldDB" id="A0A9W9D0I1"/>
<evidence type="ECO:0000256" key="1">
    <source>
        <dbReference type="ARBA" id="ARBA00023242"/>
    </source>
</evidence>
<sequence>MESQFRTLFDDLQPEDTGPSFFPFQCGPSWFDVHNQPLAGGPGHQLQPPSSADSTSFTSDLSDQGLTQGSTLPTVLDEPTSQGPYLSQCEVDSATRKQSCVELKAPIVDLRYIGGGPEIFVNGQVALPPQLPPEDEFRTDLRPMSYAGYLDGDCEPFPGLALGLDGDRVPSTTSSSFDMSHNSPSIMDMYHPSSQSVVRGRRKGLSREVREKAAGVRDVGACARCRIRRVSCDQDWPCQRCVKDFPHHPEFCERRRSLAIIAHQGQGNIWLLSPNGVGWPGQPCGSPVQATVAFDKTLEKESSNLDLALQLYLSELKPYPFPWTDRSHQVSPAAATCGVVPMSTAGNWPGILSQPRSQEYHLASFGPPGRLLMWAERQVLSESRSGGSFEDAINEFIFALRDTPLKEGHNTIKVPSKLVGGVCDLVSWIRIWQAPVIHVYGIDRKFSLPASQQLPETVTWELKSQAATAMVLSERVALSELDDLHRRRNEKEKLAVWACLWQMILIYRKAKAIYVETYRPECHSGKICLAATEKAVEEIHRLLLVKYAAYFGSSSPIYQRSKQQSTWSMIEGDNRLRTAWNNIIHRRTVYYRGIAQSTEPLDVNTKILIVDVEADAERKARQRGAQFYALCS</sequence>
<dbReference type="InterPro" id="IPR052973">
    <property type="entry name" value="Fungal_sec-metab_reg_TF"/>
</dbReference>
<dbReference type="PANTHER" id="PTHR35392:SF1">
    <property type="entry name" value="ZN(II)2CYS6 TRANSCRIPTION FACTOR (EUROFUNG)"/>
    <property type="match status" value="1"/>
</dbReference>
<dbReference type="Proteomes" id="UP001140453">
    <property type="component" value="Unassembled WGS sequence"/>
</dbReference>
<feature type="region of interest" description="Disordered" evidence="2">
    <location>
        <begin position="33"/>
        <end position="86"/>
    </location>
</feature>
<evidence type="ECO:0000313" key="4">
    <source>
        <dbReference type="EMBL" id="KAJ4394649.1"/>
    </source>
</evidence>
<reference evidence="4" key="1">
    <citation type="submission" date="2022-10" db="EMBL/GenBank/DDBJ databases">
        <title>Tapping the CABI collections for fungal endophytes: first genome assemblies for Collariella, Neodidymelliopsis, Ascochyta clinopodiicola, Didymella pomorum, Didymosphaeria variabile, Neocosmospora piperis and Neocucurbitaria cava.</title>
        <authorList>
            <person name="Hill R."/>
        </authorList>
    </citation>
    <scope>NUCLEOTIDE SEQUENCE</scope>
    <source>
        <strain evidence="4">IMI 355082</strain>
    </source>
</reference>
<dbReference type="OrthoDB" id="5426982at2759"/>
<dbReference type="Pfam" id="PF00172">
    <property type="entry name" value="Zn_clus"/>
    <property type="match status" value="1"/>
</dbReference>
<dbReference type="Gene3D" id="4.10.240.10">
    <property type="entry name" value="Zn(2)-C6 fungal-type DNA-binding domain"/>
    <property type="match status" value="1"/>
</dbReference>
<feature type="compositionally biased region" description="Polar residues" evidence="2">
    <location>
        <begin position="47"/>
        <end position="85"/>
    </location>
</feature>
<protein>
    <recommendedName>
        <fullName evidence="3">Zn(2)-C6 fungal-type domain-containing protein</fullName>
    </recommendedName>
</protein>
<dbReference type="InterPro" id="IPR001138">
    <property type="entry name" value="Zn2Cys6_DnaBD"/>
</dbReference>
<dbReference type="InterPro" id="IPR036864">
    <property type="entry name" value="Zn2-C6_fun-type_DNA-bd_sf"/>
</dbReference>
<name>A0A9W9D0I1_9PEZI</name>
<keyword evidence="5" id="KW-1185">Reference proteome</keyword>
<proteinExistence type="predicted"/>
<dbReference type="GO" id="GO:0008270">
    <property type="term" value="F:zinc ion binding"/>
    <property type="evidence" value="ECO:0007669"/>
    <property type="project" value="InterPro"/>
</dbReference>
<evidence type="ECO:0000256" key="2">
    <source>
        <dbReference type="SAM" id="MobiDB-lite"/>
    </source>
</evidence>
<comment type="caution">
    <text evidence="4">The sequence shown here is derived from an EMBL/GenBank/DDBJ whole genome shotgun (WGS) entry which is preliminary data.</text>
</comment>
<keyword evidence="1" id="KW-0539">Nucleus</keyword>
<dbReference type="SUPFAM" id="SSF57701">
    <property type="entry name" value="Zn2/Cys6 DNA-binding domain"/>
    <property type="match status" value="1"/>
</dbReference>
<feature type="domain" description="Zn(2)-C6 fungal-type" evidence="3">
    <location>
        <begin position="221"/>
        <end position="252"/>
    </location>
</feature>
<accession>A0A9W9D0I1</accession>
<dbReference type="EMBL" id="JAPEVB010000002">
    <property type="protein sequence ID" value="KAJ4394649.1"/>
    <property type="molecule type" value="Genomic_DNA"/>
</dbReference>
<gene>
    <name evidence="4" type="ORF">N0V93_003868</name>
</gene>
<evidence type="ECO:0000313" key="5">
    <source>
        <dbReference type="Proteomes" id="UP001140453"/>
    </source>
</evidence>